<dbReference type="InterPro" id="IPR051369">
    <property type="entry name" value="GST_Theta"/>
</dbReference>
<dbReference type="InterPro" id="IPR036249">
    <property type="entry name" value="Thioredoxin-like_sf"/>
</dbReference>
<dbReference type="InterPro" id="IPR004045">
    <property type="entry name" value="Glutathione_S-Trfase_N"/>
</dbReference>
<evidence type="ECO:0000313" key="5">
    <source>
        <dbReference type="EMBL" id="KAL3766241.1"/>
    </source>
</evidence>
<evidence type="ECO:0000259" key="3">
    <source>
        <dbReference type="PROSITE" id="PS50404"/>
    </source>
</evidence>
<keyword evidence="2" id="KW-0963">Cytoplasm</keyword>
<dbReference type="PANTHER" id="PTHR43917">
    <property type="match status" value="1"/>
</dbReference>
<feature type="domain" description="GST C-terminal" evidence="4">
    <location>
        <begin position="99"/>
        <end position="247"/>
    </location>
</feature>
<evidence type="ECO:0008006" key="7">
    <source>
        <dbReference type="Google" id="ProtNLM"/>
    </source>
</evidence>
<dbReference type="EMBL" id="JALLPJ020001388">
    <property type="protein sequence ID" value="KAL3766241.1"/>
    <property type="molecule type" value="Genomic_DNA"/>
</dbReference>
<dbReference type="Pfam" id="PF13417">
    <property type="entry name" value="GST_N_3"/>
    <property type="match status" value="1"/>
</dbReference>
<dbReference type="Proteomes" id="UP001530400">
    <property type="component" value="Unassembled WGS sequence"/>
</dbReference>
<dbReference type="Gene3D" id="3.40.30.10">
    <property type="entry name" value="Glutaredoxin"/>
    <property type="match status" value="1"/>
</dbReference>
<dbReference type="PANTHER" id="PTHR43917:SF8">
    <property type="entry name" value="GH16740P-RELATED"/>
    <property type="match status" value="1"/>
</dbReference>
<dbReference type="SUPFAM" id="SSF47616">
    <property type="entry name" value="GST C-terminal domain-like"/>
    <property type="match status" value="1"/>
</dbReference>
<dbReference type="PROSITE" id="PS50404">
    <property type="entry name" value="GST_NTER"/>
    <property type="match status" value="1"/>
</dbReference>
<keyword evidence="6" id="KW-1185">Reference proteome</keyword>
<comment type="caution">
    <text evidence="5">The sequence shown here is derived from an EMBL/GenBank/DDBJ whole genome shotgun (WGS) entry which is preliminary data.</text>
</comment>
<protein>
    <recommendedName>
        <fullName evidence="7">Glutathione S-transferase</fullName>
    </recommendedName>
</protein>
<dbReference type="Pfam" id="PF00043">
    <property type="entry name" value="GST_C"/>
    <property type="match status" value="1"/>
</dbReference>
<dbReference type="SFLD" id="SFLDG00358">
    <property type="entry name" value="Main_(cytGST)"/>
    <property type="match status" value="1"/>
</dbReference>
<dbReference type="InterPro" id="IPR036282">
    <property type="entry name" value="Glutathione-S-Trfase_C_sf"/>
</dbReference>
<name>A0ABD3MTQ9_9STRA</name>
<feature type="domain" description="GST N-terminal" evidence="3">
    <location>
        <begin position="3"/>
        <end position="88"/>
    </location>
</feature>
<dbReference type="InterPro" id="IPR004046">
    <property type="entry name" value="GST_C"/>
</dbReference>
<proteinExistence type="predicted"/>
<evidence type="ECO:0000313" key="6">
    <source>
        <dbReference type="Proteomes" id="UP001530400"/>
    </source>
</evidence>
<dbReference type="InterPro" id="IPR040079">
    <property type="entry name" value="Glutathione_S-Trfase"/>
</dbReference>
<accession>A0ABD3MTQ9</accession>
<dbReference type="AlphaFoldDB" id="A0ABD3MTQ9"/>
<evidence type="ECO:0000259" key="4">
    <source>
        <dbReference type="PROSITE" id="PS50405"/>
    </source>
</evidence>
<evidence type="ECO:0000256" key="1">
    <source>
        <dbReference type="ARBA" id="ARBA00004496"/>
    </source>
</evidence>
<dbReference type="Gene3D" id="1.20.1050.10">
    <property type="match status" value="1"/>
</dbReference>
<sequence>MHNMLRLYGHYASQPTRSVAWLLKLKSAPFEFTTINPTAGETRTTEFRSKFPLGLIPALEDTDANPPFMLSEASSILIYLCEKYNWNDYYPVNTSSAVDLQKRAKTHEYFSHHNESSRMMTRKVIFPTMKWMFADNSDTKKAAAPKHLSHNPNDIQQVKSIIRDVAKRFEHKFLKDGNYIVGDTPSIADLLAYPEIAQIPMIMGIQYTEWEELERLRNWLERMEQLDFHDDVHKTVLKIGKMYKSKL</sequence>
<evidence type="ECO:0000256" key="2">
    <source>
        <dbReference type="ARBA" id="ARBA00022490"/>
    </source>
</evidence>
<dbReference type="InterPro" id="IPR010987">
    <property type="entry name" value="Glutathione-S-Trfase_C-like"/>
</dbReference>
<dbReference type="SFLD" id="SFLDS00019">
    <property type="entry name" value="Glutathione_Transferase_(cytos"/>
    <property type="match status" value="1"/>
</dbReference>
<gene>
    <name evidence="5" type="ORF">ACHAWO_012243</name>
</gene>
<reference evidence="5 6" key="1">
    <citation type="submission" date="2024-10" db="EMBL/GenBank/DDBJ databases">
        <title>Updated reference genomes for cyclostephanoid diatoms.</title>
        <authorList>
            <person name="Roberts W.R."/>
            <person name="Alverson A.J."/>
        </authorList>
    </citation>
    <scope>NUCLEOTIDE SEQUENCE [LARGE SCALE GENOMIC DNA]</scope>
    <source>
        <strain evidence="5 6">AJA010-31</strain>
    </source>
</reference>
<dbReference type="PROSITE" id="PS50405">
    <property type="entry name" value="GST_CTER"/>
    <property type="match status" value="1"/>
</dbReference>
<dbReference type="SUPFAM" id="SSF52833">
    <property type="entry name" value="Thioredoxin-like"/>
    <property type="match status" value="1"/>
</dbReference>
<organism evidence="5 6">
    <name type="scientific">Cyclotella atomus</name>
    <dbReference type="NCBI Taxonomy" id="382360"/>
    <lineage>
        <taxon>Eukaryota</taxon>
        <taxon>Sar</taxon>
        <taxon>Stramenopiles</taxon>
        <taxon>Ochrophyta</taxon>
        <taxon>Bacillariophyta</taxon>
        <taxon>Coscinodiscophyceae</taxon>
        <taxon>Thalassiosirophycidae</taxon>
        <taxon>Stephanodiscales</taxon>
        <taxon>Stephanodiscaceae</taxon>
        <taxon>Cyclotella</taxon>
    </lineage>
</organism>
<comment type="subcellular location">
    <subcellularLocation>
        <location evidence="1">Cytoplasm</location>
    </subcellularLocation>
</comment>
<dbReference type="GO" id="GO:0005737">
    <property type="term" value="C:cytoplasm"/>
    <property type="evidence" value="ECO:0007669"/>
    <property type="project" value="UniProtKB-SubCell"/>
</dbReference>